<feature type="compositionally biased region" description="Polar residues" evidence="1">
    <location>
        <begin position="150"/>
        <end position="168"/>
    </location>
</feature>
<accession>A0A0B2PJA0</accession>
<feature type="compositionally biased region" description="Polar residues" evidence="1">
    <location>
        <begin position="41"/>
        <end position="58"/>
    </location>
</feature>
<feature type="region of interest" description="Disordered" evidence="1">
    <location>
        <begin position="233"/>
        <end position="254"/>
    </location>
</feature>
<evidence type="ECO:0000313" key="2">
    <source>
        <dbReference type="EMBL" id="KHN07652.1"/>
    </source>
</evidence>
<reference evidence="2" key="1">
    <citation type="submission" date="2014-07" db="EMBL/GenBank/DDBJ databases">
        <title>Identification of a novel salt tolerance gene in wild soybean by whole-genome sequencing.</title>
        <authorList>
            <person name="Lam H.-M."/>
            <person name="Qi X."/>
            <person name="Li M.-W."/>
            <person name="Liu X."/>
            <person name="Xie M."/>
            <person name="Ni M."/>
            <person name="Xu X."/>
        </authorList>
    </citation>
    <scope>NUCLEOTIDE SEQUENCE [LARGE SCALE GENOMIC DNA]</scope>
    <source>
        <tissue evidence="2">Root</tissue>
    </source>
</reference>
<feature type="region of interest" description="Disordered" evidence="1">
    <location>
        <begin position="1"/>
        <end position="116"/>
    </location>
</feature>
<organism evidence="2">
    <name type="scientific">Glycine soja</name>
    <name type="common">Wild soybean</name>
    <dbReference type="NCBI Taxonomy" id="3848"/>
    <lineage>
        <taxon>Eukaryota</taxon>
        <taxon>Viridiplantae</taxon>
        <taxon>Streptophyta</taxon>
        <taxon>Embryophyta</taxon>
        <taxon>Tracheophyta</taxon>
        <taxon>Spermatophyta</taxon>
        <taxon>Magnoliopsida</taxon>
        <taxon>eudicotyledons</taxon>
        <taxon>Gunneridae</taxon>
        <taxon>Pentapetalae</taxon>
        <taxon>rosids</taxon>
        <taxon>fabids</taxon>
        <taxon>Fabales</taxon>
        <taxon>Fabaceae</taxon>
        <taxon>Papilionoideae</taxon>
        <taxon>50 kb inversion clade</taxon>
        <taxon>NPAAA clade</taxon>
        <taxon>indigoferoid/millettioid clade</taxon>
        <taxon>Phaseoleae</taxon>
        <taxon>Glycine</taxon>
        <taxon>Glycine subgen. Soja</taxon>
    </lineage>
</organism>
<proteinExistence type="predicted"/>
<feature type="compositionally biased region" description="Polar residues" evidence="1">
    <location>
        <begin position="1"/>
        <end position="16"/>
    </location>
</feature>
<dbReference type="EMBL" id="KN666855">
    <property type="protein sequence ID" value="KHN07652.1"/>
    <property type="molecule type" value="Genomic_DNA"/>
</dbReference>
<feature type="compositionally biased region" description="Basic and acidic residues" evidence="1">
    <location>
        <begin position="238"/>
        <end position="254"/>
    </location>
</feature>
<evidence type="ECO:0000256" key="1">
    <source>
        <dbReference type="SAM" id="MobiDB-lite"/>
    </source>
</evidence>
<name>A0A0B2PJA0_GLYSO</name>
<dbReference type="AlphaFoldDB" id="A0A0B2PJA0"/>
<gene>
    <name evidence="2" type="ORF">glysoja_048072</name>
</gene>
<protein>
    <submittedName>
        <fullName evidence="2">Uncharacterized protein</fullName>
    </submittedName>
</protein>
<sequence>MTSAQSQGNTSLWKTSTSDEEQPPVVASKPRPPLPKGPSPTQNTAVIAQGSWVKSPNFENGEHLMPETATEQENDGKGPVTGITEGEICVGETQKRKEQGEGLSLTATTAPPDDMQEERAVMNPQIQMKDVSEILKGPPHSLLTHQNTDIESTDKVGQSQHFISSPTYKATDKEPLTPPIGTRDFKKYEGGSLNGLDLTKCTATNNFQQNTSGPSYQSAEGKTEWKVFVRRKGCKKQVAKDEPNKRKNPLKEPH</sequence>
<dbReference type="Proteomes" id="UP000053555">
    <property type="component" value="Unassembled WGS sequence"/>
</dbReference>
<feature type="region of interest" description="Disordered" evidence="1">
    <location>
        <begin position="150"/>
        <end position="185"/>
    </location>
</feature>